<dbReference type="SMART" id="SM00014">
    <property type="entry name" value="acidPPc"/>
    <property type="match status" value="1"/>
</dbReference>
<feature type="domain" description="Phosphatidic acid phosphatase type 2/haloperoxidase" evidence="7">
    <location>
        <begin position="120"/>
        <end position="265"/>
    </location>
</feature>
<dbReference type="EMBL" id="KB200702">
    <property type="protein sequence ID" value="ESP00414.1"/>
    <property type="molecule type" value="Genomic_DNA"/>
</dbReference>
<keyword evidence="3 6" id="KW-0812">Transmembrane</keyword>
<dbReference type="InterPro" id="IPR036938">
    <property type="entry name" value="PAP2/HPO_sf"/>
</dbReference>
<dbReference type="OMA" id="CTPLIVI"/>
<reference evidence="8 9" key="1">
    <citation type="journal article" date="2013" name="Nature">
        <title>Insights into bilaterian evolution from three spiralian genomes.</title>
        <authorList>
            <person name="Simakov O."/>
            <person name="Marletaz F."/>
            <person name="Cho S.J."/>
            <person name="Edsinger-Gonzales E."/>
            <person name="Havlak P."/>
            <person name="Hellsten U."/>
            <person name="Kuo D.H."/>
            <person name="Larsson T."/>
            <person name="Lv J."/>
            <person name="Arendt D."/>
            <person name="Savage R."/>
            <person name="Osoegawa K."/>
            <person name="de Jong P."/>
            <person name="Grimwood J."/>
            <person name="Chapman J.A."/>
            <person name="Shapiro H."/>
            <person name="Aerts A."/>
            <person name="Otillar R.P."/>
            <person name="Terry A.Y."/>
            <person name="Boore J.L."/>
            <person name="Grigoriev I.V."/>
            <person name="Lindberg D.R."/>
            <person name="Seaver E.C."/>
            <person name="Weisblat D.A."/>
            <person name="Putnam N.H."/>
            <person name="Rokhsar D.S."/>
        </authorList>
    </citation>
    <scope>NUCLEOTIDE SEQUENCE [LARGE SCALE GENOMIC DNA]</scope>
</reference>
<gene>
    <name evidence="8" type="ORF">LOTGIDRAFT_238529</name>
</gene>
<dbReference type="GO" id="GO:0008195">
    <property type="term" value="F:phosphatidate phosphatase activity"/>
    <property type="evidence" value="ECO:0007669"/>
    <property type="project" value="TreeGrafter"/>
</dbReference>
<dbReference type="GO" id="GO:0006644">
    <property type="term" value="P:phospholipid metabolic process"/>
    <property type="evidence" value="ECO:0007669"/>
    <property type="project" value="UniProtKB-UniPathway"/>
</dbReference>
<evidence type="ECO:0000256" key="1">
    <source>
        <dbReference type="ARBA" id="ARBA00004141"/>
    </source>
</evidence>
<comment type="subcellular location">
    <subcellularLocation>
        <location evidence="1">Membrane</location>
        <topology evidence="1">Multi-pass membrane protein</topology>
    </subcellularLocation>
</comment>
<sequence length="307" mass="35227">MKFLGEKCVHFKCKFFKTYIHGPQRHSKTIGRHKLSQDYQRLISEVILRVILHVAFLVTDELEPFHRAIQPEELWLYRFPKTPSYYTVETLYVTVILVPVIVFGLFYLITNDFEDLVQSVLGMYLVFGLCGLITNIIKLAVGRPRPDFLQRCFPNEDMLNFNNVLNTKTDCKGTDKDVFEGLKSFPSGHSSHAMVCLGYIGFYVAGKFRVFSSKGQTSSWHLLTVVAFFLWAILIAISRTADYHHHWQDVSVGLILGLVVSSCVYFHAFPPLHHIYSHLPYSVHGHHDRIIDVETAMNSKSTSLKLV</sequence>
<dbReference type="RefSeq" id="XP_009048862.1">
    <property type="nucleotide sequence ID" value="XM_009050614.1"/>
</dbReference>
<dbReference type="UniPathway" id="UPA00085"/>
<accession>V4A8Z7</accession>
<dbReference type="GO" id="GO:0016020">
    <property type="term" value="C:membrane"/>
    <property type="evidence" value="ECO:0007669"/>
    <property type="project" value="UniProtKB-SubCell"/>
</dbReference>
<feature type="transmembrane region" description="Helical" evidence="6">
    <location>
        <begin position="189"/>
        <end position="208"/>
    </location>
</feature>
<dbReference type="CTD" id="20250783"/>
<dbReference type="KEGG" id="lgi:LOTGIDRAFT_238529"/>
<dbReference type="PANTHER" id="PTHR10165:SF35">
    <property type="entry name" value="RE23632P"/>
    <property type="match status" value="1"/>
</dbReference>
<comment type="similarity">
    <text evidence="2">Belongs to the PA-phosphatase related phosphoesterase family.</text>
</comment>
<feature type="transmembrane region" description="Helical" evidence="6">
    <location>
        <begin position="121"/>
        <end position="141"/>
    </location>
</feature>
<keyword evidence="4 6" id="KW-1133">Transmembrane helix</keyword>
<feature type="transmembrane region" description="Helical" evidence="6">
    <location>
        <begin position="250"/>
        <end position="269"/>
    </location>
</feature>
<dbReference type="Pfam" id="PF01569">
    <property type="entry name" value="PAP2"/>
    <property type="match status" value="1"/>
</dbReference>
<evidence type="ECO:0000256" key="5">
    <source>
        <dbReference type="ARBA" id="ARBA00023136"/>
    </source>
</evidence>
<evidence type="ECO:0000256" key="6">
    <source>
        <dbReference type="SAM" id="Phobius"/>
    </source>
</evidence>
<keyword evidence="5 6" id="KW-0472">Membrane</keyword>
<dbReference type="InterPro" id="IPR043216">
    <property type="entry name" value="PAP-like"/>
</dbReference>
<feature type="transmembrane region" description="Helical" evidence="6">
    <location>
        <begin position="220"/>
        <end position="238"/>
    </location>
</feature>
<proteinExistence type="inferred from homology"/>
<dbReference type="HOGENOM" id="CLU_021458_5_4_1"/>
<evidence type="ECO:0000313" key="9">
    <source>
        <dbReference type="Proteomes" id="UP000030746"/>
    </source>
</evidence>
<keyword evidence="9" id="KW-1185">Reference proteome</keyword>
<evidence type="ECO:0000259" key="7">
    <source>
        <dbReference type="SMART" id="SM00014"/>
    </source>
</evidence>
<dbReference type="AlphaFoldDB" id="V4A8Z7"/>
<evidence type="ECO:0000256" key="3">
    <source>
        <dbReference type="ARBA" id="ARBA00022692"/>
    </source>
</evidence>
<organism evidence="8 9">
    <name type="scientific">Lottia gigantea</name>
    <name type="common">Giant owl limpet</name>
    <dbReference type="NCBI Taxonomy" id="225164"/>
    <lineage>
        <taxon>Eukaryota</taxon>
        <taxon>Metazoa</taxon>
        <taxon>Spiralia</taxon>
        <taxon>Lophotrochozoa</taxon>
        <taxon>Mollusca</taxon>
        <taxon>Gastropoda</taxon>
        <taxon>Patellogastropoda</taxon>
        <taxon>Lottioidea</taxon>
        <taxon>Lottiidae</taxon>
        <taxon>Lottia</taxon>
    </lineage>
</organism>
<dbReference type="GeneID" id="20250783"/>
<name>V4A8Z7_LOTGI</name>
<dbReference type="PANTHER" id="PTHR10165">
    <property type="entry name" value="LIPID PHOSPHATE PHOSPHATASE"/>
    <property type="match status" value="1"/>
</dbReference>
<evidence type="ECO:0000256" key="4">
    <source>
        <dbReference type="ARBA" id="ARBA00022989"/>
    </source>
</evidence>
<dbReference type="CDD" id="cd03390">
    <property type="entry name" value="PAP2_containing_1_like"/>
    <property type="match status" value="1"/>
</dbReference>
<dbReference type="GO" id="GO:0046839">
    <property type="term" value="P:phospholipid dephosphorylation"/>
    <property type="evidence" value="ECO:0007669"/>
    <property type="project" value="TreeGrafter"/>
</dbReference>
<dbReference type="InterPro" id="IPR000326">
    <property type="entry name" value="PAP2/HPO"/>
</dbReference>
<protein>
    <recommendedName>
        <fullName evidence="7">Phosphatidic acid phosphatase type 2/haloperoxidase domain-containing protein</fullName>
    </recommendedName>
</protein>
<dbReference type="Proteomes" id="UP000030746">
    <property type="component" value="Unassembled WGS sequence"/>
</dbReference>
<dbReference type="STRING" id="225164.V4A8Z7"/>
<dbReference type="OrthoDB" id="10030083at2759"/>
<dbReference type="Gene3D" id="1.20.144.10">
    <property type="entry name" value="Phosphatidic acid phosphatase type 2/haloperoxidase"/>
    <property type="match status" value="1"/>
</dbReference>
<evidence type="ECO:0000256" key="2">
    <source>
        <dbReference type="ARBA" id="ARBA00008816"/>
    </source>
</evidence>
<feature type="transmembrane region" description="Helical" evidence="6">
    <location>
        <begin position="90"/>
        <end position="109"/>
    </location>
</feature>
<evidence type="ECO:0000313" key="8">
    <source>
        <dbReference type="EMBL" id="ESP00414.1"/>
    </source>
</evidence>
<dbReference type="SUPFAM" id="SSF48317">
    <property type="entry name" value="Acid phosphatase/Vanadium-dependent haloperoxidase"/>
    <property type="match status" value="1"/>
</dbReference>